<dbReference type="RefSeq" id="WP_139231652.1">
    <property type="nucleotide sequence ID" value="NZ_CP015367.1"/>
</dbReference>
<accession>A0AAE8HWK3</accession>
<protein>
    <recommendedName>
        <fullName evidence="5">Glycosyltransferase</fullName>
    </recommendedName>
</protein>
<keyword evidence="3" id="KW-1185">Reference proteome</keyword>
<organism evidence="2 4">
    <name type="scientific">Methylobacterium phyllosphaerae</name>
    <dbReference type="NCBI Taxonomy" id="418223"/>
    <lineage>
        <taxon>Bacteria</taxon>
        <taxon>Pseudomonadati</taxon>
        <taxon>Pseudomonadota</taxon>
        <taxon>Alphaproteobacteria</taxon>
        <taxon>Hyphomicrobiales</taxon>
        <taxon>Methylobacteriaceae</taxon>
        <taxon>Methylobacterium</taxon>
    </lineage>
</organism>
<gene>
    <name evidence="1" type="ORF">MCBMB27_00870</name>
    <name evidence="2" type="ORF">SAMN05192567_12913</name>
</gene>
<dbReference type="Proteomes" id="UP000185487">
    <property type="component" value="Chromosome"/>
</dbReference>
<dbReference type="AlphaFoldDB" id="A0AAE8HWK3"/>
<evidence type="ECO:0000313" key="2">
    <source>
        <dbReference type="EMBL" id="SFH51585.1"/>
    </source>
</evidence>
<evidence type="ECO:0000313" key="3">
    <source>
        <dbReference type="Proteomes" id="UP000185487"/>
    </source>
</evidence>
<evidence type="ECO:0000313" key="4">
    <source>
        <dbReference type="Proteomes" id="UP000199140"/>
    </source>
</evidence>
<dbReference type="EMBL" id="CP015367">
    <property type="protein sequence ID" value="APT30161.1"/>
    <property type="molecule type" value="Genomic_DNA"/>
</dbReference>
<reference evidence="1 3" key="1">
    <citation type="submission" date="2016-04" db="EMBL/GenBank/DDBJ databases">
        <title>Complete genome sequencing and analysis of CBMB27, Methylobacterium phyllosphaerae isolated from leaf tissues of rice (Oryza sativa L.).</title>
        <authorList>
            <person name="Lee Y."/>
            <person name="Hwangbo K."/>
            <person name="Chung H."/>
            <person name="Yoo J."/>
            <person name="Kim K.Y."/>
            <person name="Sa T.M."/>
            <person name="Um Y."/>
            <person name="Madhaiyan M."/>
        </authorList>
    </citation>
    <scope>NUCLEOTIDE SEQUENCE [LARGE SCALE GENOMIC DNA]</scope>
    <source>
        <strain evidence="1 3">CBMB27</strain>
    </source>
</reference>
<dbReference type="Proteomes" id="UP000199140">
    <property type="component" value="Unassembled WGS sequence"/>
</dbReference>
<name>A0AAE8HWK3_9HYPH</name>
<sequence length="243" mass="27769">MRIIASMTTIPSRIAEIEPVIESVLHQDVAVDRLEINIPFHCKRNGEEYILPDWLVSEGQIAVFRTDDYGPITKIAPTLLRHRHDDAYMWSVDNDCRYPRNQLRLLTSISGPNEDRILTRYGGNLKEGGLFEPWYGHGACTMLEGFGGVLYPPNCIKDDFDRYLVDTSNDKFCRANDDIVLAMYFNHHQVPIFLHNVPSDDVPYMVEGWMAHADRDALSTGGHNMAYEGAYKFITNYFICNSS</sequence>
<reference evidence="2 4" key="2">
    <citation type="submission" date="2016-10" db="EMBL/GenBank/DDBJ databases">
        <authorList>
            <person name="Varghese N."/>
            <person name="Submissions S."/>
        </authorList>
    </citation>
    <scope>NUCLEOTIDE SEQUENCE [LARGE SCALE GENOMIC DNA]</scope>
    <source>
        <strain evidence="2 4">CBMB27</strain>
    </source>
</reference>
<dbReference type="EMBL" id="FOPK01000029">
    <property type="protein sequence ID" value="SFH51585.1"/>
    <property type="molecule type" value="Genomic_DNA"/>
</dbReference>
<evidence type="ECO:0008006" key="5">
    <source>
        <dbReference type="Google" id="ProtNLM"/>
    </source>
</evidence>
<dbReference type="KEGG" id="mphy:MCBMB27_00870"/>
<evidence type="ECO:0000313" key="1">
    <source>
        <dbReference type="EMBL" id="APT30161.1"/>
    </source>
</evidence>
<proteinExistence type="predicted"/>